<organism evidence="1 2">
    <name type="scientific">Skermanella aerolata</name>
    <dbReference type="NCBI Taxonomy" id="393310"/>
    <lineage>
        <taxon>Bacteria</taxon>
        <taxon>Pseudomonadati</taxon>
        <taxon>Pseudomonadota</taxon>
        <taxon>Alphaproteobacteria</taxon>
        <taxon>Rhodospirillales</taxon>
        <taxon>Azospirillaceae</taxon>
        <taxon>Skermanella</taxon>
    </lineage>
</organism>
<evidence type="ECO:0000313" key="1">
    <source>
        <dbReference type="EMBL" id="GEO37718.1"/>
    </source>
</evidence>
<gene>
    <name evidence="1" type="ORF">SAE02_18660</name>
</gene>
<name>A0A512DMN6_9PROT</name>
<proteinExistence type="predicted"/>
<sequence>MSVAYRGFSVIRKLAERTKAAMANQFIEGANAAGIPLEVLHRVALMASGGGVRHDRRLLPDRYSLIASRQ</sequence>
<dbReference type="AlphaFoldDB" id="A0A512DMN6"/>
<accession>A0A512DMN6</accession>
<reference evidence="1 2" key="1">
    <citation type="submission" date="2019-07" db="EMBL/GenBank/DDBJ databases">
        <title>Whole genome shotgun sequence of Skermanella aerolata NBRC 106429.</title>
        <authorList>
            <person name="Hosoyama A."/>
            <person name="Uohara A."/>
            <person name="Ohji S."/>
            <person name="Ichikawa N."/>
        </authorList>
    </citation>
    <scope>NUCLEOTIDE SEQUENCE [LARGE SCALE GENOMIC DNA]</scope>
    <source>
        <strain evidence="1 2">NBRC 106429</strain>
    </source>
</reference>
<protein>
    <submittedName>
        <fullName evidence="1">Uncharacterized protein</fullName>
    </submittedName>
</protein>
<comment type="caution">
    <text evidence="1">The sequence shown here is derived from an EMBL/GenBank/DDBJ whole genome shotgun (WGS) entry which is preliminary data.</text>
</comment>
<evidence type="ECO:0000313" key="2">
    <source>
        <dbReference type="Proteomes" id="UP000321523"/>
    </source>
</evidence>
<dbReference type="RefSeq" id="WP_044426618.1">
    <property type="nucleotide sequence ID" value="NZ_BJYZ01000007.1"/>
</dbReference>
<dbReference type="EMBL" id="BJYZ01000007">
    <property type="protein sequence ID" value="GEO37718.1"/>
    <property type="molecule type" value="Genomic_DNA"/>
</dbReference>
<dbReference type="Proteomes" id="UP000321523">
    <property type="component" value="Unassembled WGS sequence"/>
</dbReference>
<keyword evidence="2" id="KW-1185">Reference proteome</keyword>